<accession>A0A6S6THH9</accession>
<proteinExistence type="predicted"/>
<dbReference type="AlphaFoldDB" id="A0A6S6THH9"/>
<sequence length="21" mass="2697">MNYLQDYRDKQMKNDNSYLQE</sequence>
<gene>
    <name evidence="2" type="ORF">HELGO_WM47984</name>
</gene>
<feature type="region of interest" description="Disordered" evidence="1">
    <location>
        <begin position="1"/>
        <end position="21"/>
    </location>
</feature>
<protein>
    <submittedName>
        <fullName evidence="2">Uncharacterized protein</fullName>
    </submittedName>
</protein>
<name>A0A6S6THH9_9GAMM</name>
<evidence type="ECO:0000256" key="1">
    <source>
        <dbReference type="SAM" id="MobiDB-lite"/>
    </source>
</evidence>
<feature type="compositionally biased region" description="Basic and acidic residues" evidence="1">
    <location>
        <begin position="1"/>
        <end position="13"/>
    </location>
</feature>
<reference evidence="2" key="1">
    <citation type="submission" date="2020-01" db="EMBL/GenBank/DDBJ databases">
        <authorList>
            <person name="Meier V. D."/>
            <person name="Meier V D."/>
        </authorList>
    </citation>
    <scope>NUCLEOTIDE SEQUENCE</scope>
    <source>
        <strain evidence="2">HLG_WM_MAG_08</strain>
    </source>
</reference>
<feature type="non-terminal residue" evidence="2">
    <location>
        <position position="21"/>
    </location>
</feature>
<organism evidence="2">
    <name type="scientific">uncultured Thiotrichaceae bacterium</name>
    <dbReference type="NCBI Taxonomy" id="298394"/>
    <lineage>
        <taxon>Bacteria</taxon>
        <taxon>Pseudomonadati</taxon>
        <taxon>Pseudomonadota</taxon>
        <taxon>Gammaproteobacteria</taxon>
        <taxon>Thiotrichales</taxon>
        <taxon>Thiotrichaceae</taxon>
        <taxon>environmental samples</taxon>
    </lineage>
</organism>
<evidence type="ECO:0000313" key="2">
    <source>
        <dbReference type="EMBL" id="CAA6817667.1"/>
    </source>
</evidence>
<dbReference type="EMBL" id="CACVAV010000276">
    <property type="protein sequence ID" value="CAA6817667.1"/>
    <property type="molecule type" value="Genomic_DNA"/>
</dbReference>